<dbReference type="Proteomes" id="UP001165090">
    <property type="component" value="Unassembled WGS sequence"/>
</dbReference>
<proteinExistence type="predicted"/>
<dbReference type="InterPro" id="IPR013103">
    <property type="entry name" value="RVT_2"/>
</dbReference>
<keyword evidence="1" id="KW-0863">Zinc-finger</keyword>
<feature type="compositionally biased region" description="Basic and acidic residues" evidence="2">
    <location>
        <begin position="24"/>
        <end position="35"/>
    </location>
</feature>
<dbReference type="InterPro" id="IPR001878">
    <property type="entry name" value="Znf_CCHC"/>
</dbReference>
<dbReference type="SUPFAM" id="SSF56672">
    <property type="entry name" value="DNA/RNA polymerases"/>
    <property type="match status" value="1"/>
</dbReference>
<organism evidence="4 5">
    <name type="scientific">Volvox africanus</name>
    <dbReference type="NCBI Taxonomy" id="51714"/>
    <lineage>
        <taxon>Eukaryota</taxon>
        <taxon>Viridiplantae</taxon>
        <taxon>Chlorophyta</taxon>
        <taxon>core chlorophytes</taxon>
        <taxon>Chlorophyceae</taxon>
        <taxon>CS clade</taxon>
        <taxon>Chlamydomonadales</taxon>
        <taxon>Volvocaceae</taxon>
        <taxon>Volvox</taxon>
    </lineage>
</organism>
<evidence type="ECO:0000259" key="3">
    <source>
        <dbReference type="PROSITE" id="PS50158"/>
    </source>
</evidence>
<gene>
    <name evidence="4" type="ORF">VaNZ11_016937</name>
</gene>
<evidence type="ECO:0000313" key="5">
    <source>
        <dbReference type="Proteomes" id="UP001165090"/>
    </source>
</evidence>
<feature type="region of interest" description="Disordered" evidence="2">
    <location>
        <begin position="24"/>
        <end position="75"/>
    </location>
</feature>
<dbReference type="PANTHER" id="PTHR11439:SF483">
    <property type="entry name" value="PEPTIDE SYNTHASE GLIP-LIKE, PUTATIVE (AFU_ORTHOLOGUE AFUA_3G12920)-RELATED"/>
    <property type="match status" value="1"/>
</dbReference>
<sequence>MLSNVGGKATIQTIRPVLRAHEATVNKREQQERAKGLAVGTRGGCNCGRRQQSQQQPPRQQQPQQPPEETGSGWQPRCYKCKQLGHMRYDCPQLRNQQQQQDKSEPNAIPGKWVFKSEFDADGKLERHKARYVAKGFKPVENVDYSKVFVPTPTQTTVRAFLATAAAEGMDVHHLDVCTVFLHGGLEEVIYVEQPLGFETGEPGQKRHSLKALYGLKQAGRARHKKLVATLEANGFEASMTDPSLYSKCDGLRVVRLLVHAHELLTASNCVKLLAEVKQQLAREFDVRDLGEVSRFLGIEVVRDRGTRSIKISQKRYALDLVQKFGLVDAKPDLIPMQPNRALLNTRDIDEEEQEPFQDATQYRSLVGSLMYLADCTRPDIAQVVNKLSQYMSKPMPVHWEAARGVLRYVKGTAAYGITYSRDEPLFGYADAEWASDRDNRRSTTGYVFMLHGGAVSWKSRLQPTKAASSVEADYLSASSVTCEAMFLRKLLIDLDYPVKAVRIWDDNQGAISLIRNPITSFRSKHIDVQYHFVRERELFGYVVFEYCPTERMVADMLTKPLPEAQFVKFRLSMGVRLSHDAEGSVDVRPEQLPTPDLVPELRGLHSLVTALSLSVYIILLKSNIWRTLGSVSLHT</sequence>
<dbReference type="EMBL" id="BSDZ01000116">
    <property type="protein sequence ID" value="GLI71656.1"/>
    <property type="molecule type" value="Genomic_DNA"/>
</dbReference>
<name>A0ABQ5SPV5_9CHLO</name>
<evidence type="ECO:0000256" key="1">
    <source>
        <dbReference type="PROSITE-ProRule" id="PRU00047"/>
    </source>
</evidence>
<dbReference type="InterPro" id="IPR043502">
    <property type="entry name" value="DNA/RNA_pol_sf"/>
</dbReference>
<accession>A0ABQ5SPV5</accession>
<dbReference type="SMART" id="SM00343">
    <property type="entry name" value="ZnF_C2HC"/>
    <property type="match status" value="1"/>
</dbReference>
<dbReference type="InterPro" id="IPR036875">
    <property type="entry name" value="Znf_CCHC_sf"/>
</dbReference>
<dbReference type="SUPFAM" id="SSF57756">
    <property type="entry name" value="Retrovirus zinc finger-like domains"/>
    <property type="match status" value="1"/>
</dbReference>
<keyword evidence="5" id="KW-1185">Reference proteome</keyword>
<dbReference type="PROSITE" id="PS50158">
    <property type="entry name" value="ZF_CCHC"/>
    <property type="match status" value="1"/>
</dbReference>
<dbReference type="PANTHER" id="PTHR11439">
    <property type="entry name" value="GAG-POL-RELATED RETROTRANSPOSON"/>
    <property type="match status" value="1"/>
</dbReference>
<keyword evidence="1" id="KW-0862">Zinc</keyword>
<dbReference type="Pfam" id="PF00098">
    <property type="entry name" value="zf-CCHC"/>
    <property type="match status" value="1"/>
</dbReference>
<feature type="domain" description="CCHC-type" evidence="3">
    <location>
        <begin position="77"/>
        <end position="93"/>
    </location>
</feature>
<evidence type="ECO:0000313" key="4">
    <source>
        <dbReference type="EMBL" id="GLI71656.1"/>
    </source>
</evidence>
<keyword evidence="1" id="KW-0479">Metal-binding</keyword>
<dbReference type="Gene3D" id="4.10.60.10">
    <property type="entry name" value="Zinc finger, CCHC-type"/>
    <property type="match status" value="1"/>
</dbReference>
<feature type="compositionally biased region" description="Low complexity" evidence="2">
    <location>
        <begin position="49"/>
        <end position="63"/>
    </location>
</feature>
<dbReference type="Pfam" id="PF07727">
    <property type="entry name" value="RVT_2"/>
    <property type="match status" value="1"/>
</dbReference>
<reference evidence="4 5" key="1">
    <citation type="journal article" date="2023" name="IScience">
        <title>Expanded male sex-determining region conserved during the evolution of homothallism in the green alga Volvox.</title>
        <authorList>
            <person name="Yamamoto K."/>
            <person name="Matsuzaki R."/>
            <person name="Mahakham W."/>
            <person name="Heman W."/>
            <person name="Sekimoto H."/>
            <person name="Kawachi M."/>
            <person name="Minakuchi Y."/>
            <person name="Toyoda A."/>
            <person name="Nozaki H."/>
        </authorList>
    </citation>
    <scope>NUCLEOTIDE SEQUENCE [LARGE SCALE GENOMIC DNA]</scope>
    <source>
        <strain evidence="4 5">NIES-4468</strain>
    </source>
</reference>
<dbReference type="CDD" id="cd09272">
    <property type="entry name" value="RNase_HI_RT_Ty1"/>
    <property type="match status" value="1"/>
</dbReference>
<protein>
    <recommendedName>
        <fullName evidence="3">CCHC-type domain-containing protein</fullName>
    </recommendedName>
</protein>
<evidence type="ECO:0000256" key="2">
    <source>
        <dbReference type="SAM" id="MobiDB-lite"/>
    </source>
</evidence>
<comment type="caution">
    <text evidence="4">The sequence shown here is derived from an EMBL/GenBank/DDBJ whole genome shotgun (WGS) entry which is preliminary data.</text>
</comment>